<proteinExistence type="predicted"/>
<evidence type="ECO:0000313" key="2">
    <source>
        <dbReference type="Proteomes" id="UP000800303"/>
    </source>
</evidence>
<keyword evidence="2" id="KW-1185">Reference proteome</keyword>
<organism evidence="1 2">
    <name type="scientific">Saccharibacillus alkalitolerans</name>
    <dbReference type="NCBI Taxonomy" id="2705290"/>
    <lineage>
        <taxon>Bacteria</taxon>
        <taxon>Bacillati</taxon>
        <taxon>Bacillota</taxon>
        <taxon>Bacilli</taxon>
        <taxon>Bacillales</taxon>
        <taxon>Paenibacillaceae</taxon>
        <taxon>Saccharibacillus</taxon>
    </lineage>
</organism>
<evidence type="ECO:0000313" key="1">
    <source>
        <dbReference type="EMBL" id="NGZ77214.1"/>
    </source>
</evidence>
<comment type="caution">
    <text evidence="1">The sequence shown here is derived from an EMBL/GenBank/DDBJ whole genome shotgun (WGS) entry which is preliminary data.</text>
</comment>
<dbReference type="Proteomes" id="UP000800303">
    <property type="component" value="Unassembled WGS sequence"/>
</dbReference>
<dbReference type="RefSeq" id="WP_166277208.1">
    <property type="nucleotide sequence ID" value="NZ_JAAFGS010000007.1"/>
</dbReference>
<reference evidence="1 2" key="1">
    <citation type="submission" date="2020-01" db="EMBL/GenBank/DDBJ databases">
        <title>Polyphasic characterisation and genomic insights into a novel alkali tolerant bacterium VR-M41.</title>
        <authorList>
            <person name="Vemuluri V.R."/>
        </authorList>
    </citation>
    <scope>NUCLEOTIDE SEQUENCE [LARGE SCALE GENOMIC DNA]</scope>
    <source>
        <strain evidence="1 2">VR-M41</strain>
    </source>
</reference>
<name>A0ABX0FB85_9BACL</name>
<accession>A0ABX0FB85</accession>
<dbReference type="EMBL" id="JAAFGS010000007">
    <property type="protein sequence ID" value="NGZ77214.1"/>
    <property type="molecule type" value="Genomic_DNA"/>
</dbReference>
<protein>
    <submittedName>
        <fullName evidence="1">Uncharacterized protein</fullName>
    </submittedName>
</protein>
<sequence length="50" mass="5593">MIFLMLEKRAAARVESKMDAGINTRRLPPAEARAMMGTTSGDGWKKRKGR</sequence>
<gene>
    <name evidence="1" type="ORF">GYN08_18135</name>
</gene>